<dbReference type="InterPro" id="IPR045357">
    <property type="entry name" value="Aminopeptidase_N-like_N"/>
</dbReference>
<dbReference type="GO" id="GO:0005737">
    <property type="term" value="C:cytoplasm"/>
    <property type="evidence" value="ECO:0007669"/>
    <property type="project" value="TreeGrafter"/>
</dbReference>
<keyword evidence="7" id="KW-0645">Protease</keyword>
<proteinExistence type="inferred from homology"/>
<dbReference type="GO" id="GO:0070006">
    <property type="term" value="F:metalloaminopeptidase activity"/>
    <property type="evidence" value="ECO:0007669"/>
    <property type="project" value="TreeGrafter"/>
</dbReference>
<evidence type="ECO:0000256" key="10">
    <source>
        <dbReference type="ARBA" id="ARBA00022833"/>
    </source>
</evidence>
<evidence type="ECO:0000256" key="11">
    <source>
        <dbReference type="ARBA" id="ARBA00023049"/>
    </source>
</evidence>
<dbReference type="SUPFAM" id="SSF55486">
    <property type="entry name" value="Metalloproteases ('zincins'), catalytic domain"/>
    <property type="match status" value="1"/>
</dbReference>
<dbReference type="PANTHER" id="PTHR11533:SF174">
    <property type="entry name" value="PUROMYCIN-SENSITIVE AMINOPEPTIDASE-RELATED"/>
    <property type="match status" value="1"/>
</dbReference>
<feature type="non-terminal residue" evidence="14">
    <location>
        <position position="1"/>
    </location>
</feature>
<evidence type="ECO:0000256" key="4">
    <source>
        <dbReference type="ARBA" id="ARBA00012564"/>
    </source>
</evidence>
<evidence type="ECO:0000256" key="7">
    <source>
        <dbReference type="ARBA" id="ARBA00022670"/>
    </source>
</evidence>
<evidence type="ECO:0000256" key="9">
    <source>
        <dbReference type="ARBA" id="ARBA00022801"/>
    </source>
</evidence>
<dbReference type="GO" id="GO:0005615">
    <property type="term" value="C:extracellular space"/>
    <property type="evidence" value="ECO:0007669"/>
    <property type="project" value="TreeGrafter"/>
</dbReference>
<gene>
    <name evidence="14" type="ORF">ENG67_02700</name>
</gene>
<organism evidence="14">
    <name type="scientific">candidate division WOR-3 bacterium</name>
    <dbReference type="NCBI Taxonomy" id="2052148"/>
    <lineage>
        <taxon>Bacteria</taxon>
        <taxon>Bacteria division WOR-3</taxon>
    </lineage>
</organism>
<dbReference type="PANTHER" id="PTHR11533">
    <property type="entry name" value="PROTEASE M1 ZINC METALLOPROTEASE"/>
    <property type="match status" value="1"/>
</dbReference>
<comment type="cofactor">
    <cofactor evidence="2">
        <name>Zn(2+)</name>
        <dbReference type="ChEBI" id="CHEBI:29105"/>
    </cofactor>
</comment>
<dbReference type="Pfam" id="PF01433">
    <property type="entry name" value="Peptidase_M1"/>
    <property type="match status" value="1"/>
</dbReference>
<dbReference type="GO" id="GO:0043171">
    <property type="term" value="P:peptide catabolic process"/>
    <property type="evidence" value="ECO:0007669"/>
    <property type="project" value="TreeGrafter"/>
</dbReference>
<accession>A0A7C1BFD0</accession>
<reference evidence="14" key="1">
    <citation type="journal article" date="2020" name="mSystems">
        <title>Genome- and Community-Level Interaction Insights into Carbon Utilization and Element Cycling Functions of Hydrothermarchaeota in Hydrothermal Sediment.</title>
        <authorList>
            <person name="Zhou Z."/>
            <person name="Liu Y."/>
            <person name="Xu W."/>
            <person name="Pan J."/>
            <person name="Luo Z.H."/>
            <person name="Li M."/>
        </authorList>
    </citation>
    <scope>NUCLEOTIDE SEQUENCE [LARGE SCALE GENOMIC DNA]</scope>
    <source>
        <strain evidence="14">HyVt-237</strain>
    </source>
</reference>
<dbReference type="InterPro" id="IPR050344">
    <property type="entry name" value="Peptidase_M1_aminopeptidases"/>
</dbReference>
<comment type="caution">
    <text evidence="14">The sequence shown here is derived from an EMBL/GenBank/DDBJ whole genome shotgun (WGS) entry which is preliminary data.</text>
</comment>
<evidence type="ECO:0000259" key="12">
    <source>
        <dbReference type="Pfam" id="PF01433"/>
    </source>
</evidence>
<dbReference type="AlphaFoldDB" id="A0A7C1BFD0"/>
<dbReference type="InterPro" id="IPR042097">
    <property type="entry name" value="Aminopeptidase_N-like_N_sf"/>
</dbReference>
<dbReference type="GO" id="GO:0042277">
    <property type="term" value="F:peptide binding"/>
    <property type="evidence" value="ECO:0007669"/>
    <property type="project" value="TreeGrafter"/>
</dbReference>
<evidence type="ECO:0000259" key="13">
    <source>
        <dbReference type="Pfam" id="PF17900"/>
    </source>
</evidence>
<comment type="catalytic activity">
    <reaction evidence="1">
        <text>Release of an N-terminal amino acid, Xaa-|-Yaa- from a peptide, amide or arylamide. Xaa is preferably Ala, but may be most amino acids including Pro (slow action). When a terminal hydrophobic residue is followed by a prolyl residue, the two may be released as an intact Xaa-Pro dipeptide.</text>
        <dbReference type="EC" id="3.4.11.2"/>
    </reaction>
</comment>
<protein>
    <recommendedName>
        <fullName evidence="5">Aminopeptidase N</fullName>
        <ecNumber evidence="4">3.4.11.2</ecNumber>
    </recommendedName>
</protein>
<feature type="domain" description="Aminopeptidase N-like N-terminal" evidence="13">
    <location>
        <begin position="10"/>
        <end position="179"/>
    </location>
</feature>
<name>A0A7C1BFD0_UNCW3</name>
<dbReference type="CDD" id="cd09603">
    <property type="entry name" value="M1_APN_like"/>
    <property type="match status" value="1"/>
</dbReference>
<dbReference type="InterPro" id="IPR001930">
    <property type="entry name" value="Peptidase_M1"/>
</dbReference>
<dbReference type="Pfam" id="PF17900">
    <property type="entry name" value="Peptidase_M1_N"/>
    <property type="match status" value="1"/>
</dbReference>
<keyword evidence="6" id="KW-0031">Aminopeptidase</keyword>
<evidence type="ECO:0000256" key="5">
    <source>
        <dbReference type="ARBA" id="ARBA00015611"/>
    </source>
</evidence>
<evidence type="ECO:0000256" key="1">
    <source>
        <dbReference type="ARBA" id="ARBA00000098"/>
    </source>
</evidence>
<dbReference type="Gene3D" id="1.10.390.10">
    <property type="entry name" value="Neutral Protease Domain 2"/>
    <property type="match status" value="1"/>
</dbReference>
<dbReference type="GO" id="GO:0006508">
    <property type="term" value="P:proteolysis"/>
    <property type="evidence" value="ECO:0007669"/>
    <property type="project" value="UniProtKB-KW"/>
</dbReference>
<dbReference type="Gene3D" id="2.60.40.1730">
    <property type="entry name" value="tricorn interacting facor f3 domain"/>
    <property type="match status" value="1"/>
</dbReference>
<keyword evidence="8" id="KW-0479">Metal-binding</keyword>
<comment type="similarity">
    <text evidence="3">Belongs to the peptidase M1 family.</text>
</comment>
<evidence type="ECO:0000313" key="14">
    <source>
        <dbReference type="EMBL" id="HDM90100.1"/>
    </source>
</evidence>
<dbReference type="EC" id="3.4.11.2" evidence="4"/>
<dbReference type="SUPFAM" id="SSF63737">
    <property type="entry name" value="Leukotriene A4 hydrolase N-terminal domain"/>
    <property type="match status" value="1"/>
</dbReference>
<keyword evidence="9" id="KW-0378">Hydrolase</keyword>
<feature type="domain" description="Peptidase M1 membrane alanine aminopeptidase" evidence="12">
    <location>
        <begin position="224"/>
        <end position="416"/>
    </location>
</feature>
<evidence type="ECO:0000256" key="6">
    <source>
        <dbReference type="ARBA" id="ARBA00022438"/>
    </source>
</evidence>
<evidence type="ECO:0000256" key="3">
    <source>
        <dbReference type="ARBA" id="ARBA00010136"/>
    </source>
</evidence>
<dbReference type="InterPro" id="IPR027268">
    <property type="entry name" value="Peptidase_M4/M1_CTD_sf"/>
</dbReference>
<evidence type="ECO:0000256" key="2">
    <source>
        <dbReference type="ARBA" id="ARBA00001947"/>
    </source>
</evidence>
<dbReference type="EMBL" id="DRBW01000102">
    <property type="protein sequence ID" value="HDM90100.1"/>
    <property type="molecule type" value="Genomic_DNA"/>
</dbReference>
<dbReference type="GO" id="GO:0016020">
    <property type="term" value="C:membrane"/>
    <property type="evidence" value="ECO:0007669"/>
    <property type="project" value="TreeGrafter"/>
</dbReference>
<keyword evidence="10" id="KW-0862">Zinc</keyword>
<keyword evidence="11" id="KW-0482">Metalloprotease</keyword>
<dbReference type="GO" id="GO:0008270">
    <property type="term" value="F:zinc ion binding"/>
    <property type="evidence" value="ECO:0007669"/>
    <property type="project" value="InterPro"/>
</dbReference>
<dbReference type="InterPro" id="IPR014782">
    <property type="entry name" value="Peptidase_M1_dom"/>
</dbReference>
<sequence>DTLHQFDVIDYELHLTVDVEGDSIWASNRVIFSSFSDTLSHLKLHLAGLTVDSVVSSAGLLSFERPDTSLIIDLGESLPEGDTDTVVIYYHGVPESGGGVFGGGLTIGDDLIYADNEPCGAKRWFPCYDNPGDKATMTQSITVPAGFRVVANGLPVDSLLAGDWWEFTWRESYPIATYLVVFAASPEFITLVDTFEYGGHVMPILTYVPHSDSLLALEKFAHLNDMIAYFSDTFGLYPFIEEKYGHVDAPIGGAMENQTNTFINMSAGWGDDWDWVVAHELSHQWWGDCVTLGDWRDIWLNEGFAVYCEALYMEHRDGVEAYHEYMDYVMYFALLYEPYPPYAIYDPQNLFSFGVTYEKGGSVHHMLRHVVGDTAYFKIMKAYLTTYAYSDAVIPDFIEIAENVSGRDLGWFFDEWIYKPGHPEYQFYWNTDSLGNDSFVVNLHVDQVQSHDYGVPTYKMPIDIGIVWEGDTLIYVVWDSLDSQDFVFRLGYRPDDLLFDPGNWIFKEVQELGAGEGSGTRRPLARMKVESPSRLPLTISLDIPSGAVLSIYDGKGALLWKRFLRGGDETLMWNGQNLSRRTIGSGVYFIDIRGKDFRLKRKLLIVR</sequence>
<dbReference type="PRINTS" id="PR00756">
    <property type="entry name" value="ALADIPTASE"/>
</dbReference>
<evidence type="ECO:0000256" key="8">
    <source>
        <dbReference type="ARBA" id="ARBA00022723"/>
    </source>
</evidence>
<dbReference type="Proteomes" id="UP000885931">
    <property type="component" value="Unassembled WGS sequence"/>
</dbReference>
<dbReference type="GO" id="GO:0016285">
    <property type="term" value="F:alanyl aminopeptidase activity"/>
    <property type="evidence" value="ECO:0007669"/>
    <property type="project" value="UniProtKB-EC"/>
</dbReference>